<gene>
    <name evidence="2" type="ORF">ACJRO7_019281</name>
</gene>
<dbReference type="InterPro" id="IPR000008">
    <property type="entry name" value="C2_dom"/>
</dbReference>
<reference evidence="2 3" key="1">
    <citation type="submission" date="2024-11" db="EMBL/GenBank/DDBJ databases">
        <title>Chromosome-level genome assembly of Eucalyptus globulus Labill. provides insights into its genome evolution.</title>
        <authorList>
            <person name="Li X."/>
        </authorList>
    </citation>
    <scope>NUCLEOTIDE SEQUENCE [LARGE SCALE GENOMIC DNA]</scope>
    <source>
        <strain evidence="2">CL2024</strain>
        <tissue evidence="2">Fresh tender leaves</tissue>
    </source>
</reference>
<proteinExistence type="predicted"/>
<evidence type="ECO:0000259" key="1">
    <source>
        <dbReference type="PROSITE" id="PS50004"/>
    </source>
</evidence>
<dbReference type="CDD" id="cd04051">
    <property type="entry name" value="C2_SRC2_like"/>
    <property type="match status" value="1"/>
</dbReference>
<evidence type="ECO:0000313" key="3">
    <source>
        <dbReference type="Proteomes" id="UP001634007"/>
    </source>
</evidence>
<dbReference type="Pfam" id="PF00168">
    <property type="entry name" value="C2"/>
    <property type="match status" value="1"/>
</dbReference>
<sequence length="235" mass="26231">MHSKAPLYFPVRVFLGSLISSSPQIRIVLTLISWHPIPFRESTPTSFTNTSDMANAQNRSLEVTIISGEDLRINDRPIKNNAFVTVKANSRCSPSSQDSTKPDARGESYPYWDEKLHMELPTGSRYVVVEVRRRSSSAGDKLVGTAWIPVSDFIGDYTPENYLHFLSYRLRDAKGLRNGIINISVRVASSSYKGTSSCSSRQPPLVPAFRMPVDRENHGGTVTGVPVWCPNQWKA</sequence>
<accession>A0ABD3KFY3</accession>
<dbReference type="Gene3D" id="2.60.40.150">
    <property type="entry name" value="C2 domain"/>
    <property type="match status" value="1"/>
</dbReference>
<dbReference type="PANTHER" id="PTHR32246">
    <property type="entry name" value="INGRESSION PROTEIN FIC1"/>
    <property type="match status" value="1"/>
</dbReference>
<dbReference type="PANTHER" id="PTHR32246:SF17">
    <property type="entry name" value="BON1-ASSOCIATED PROTEIN 2"/>
    <property type="match status" value="1"/>
</dbReference>
<protein>
    <recommendedName>
        <fullName evidence="1">C2 domain-containing protein</fullName>
    </recommendedName>
</protein>
<dbReference type="PROSITE" id="PS50004">
    <property type="entry name" value="C2"/>
    <property type="match status" value="1"/>
</dbReference>
<dbReference type="AlphaFoldDB" id="A0ABD3KFY3"/>
<evidence type="ECO:0000313" key="2">
    <source>
        <dbReference type="EMBL" id="KAL3737724.1"/>
    </source>
</evidence>
<dbReference type="InterPro" id="IPR035892">
    <property type="entry name" value="C2_domain_sf"/>
</dbReference>
<dbReference type="SUPFAM" id="SSF49562">
    <property type="entry name" value="C2 domain (Calcium/lipid-binding domain, CaLB)"/>
    <property type="match status" value="1"/>
</dbReference>
<name>A0ABD3KFY3_EUCGL</name>
<dbReference type="InterPro" id="IPR044750">
    <property type="entry name" value="C2_SRC2/BAP"/>
</dbReference>
<comment type="caution">
    <text evidence="2">The sequence shown here is derived from an EMBL/GenBank/DDBJ whole genome shotgun (WGS) entry which is preliminary data.</text>
</comment>
<organism evidence="2 3">
    <name type="scientific">Eucalyptus globulus</name>
    <name type="common">Tasmanian blue gum</name>
    <dbReference type="NCBI Taxonomy" id="34317"/>
    <lineage>
        <taxon>Eukaryota</taxon>
        <taxon>Viridiplantae</taxon>
        <taxon>Streptophyta</taxon>
        <taxon>Embryophyta</taxon>
        <taxon>Tracheophyta</taxon>
        <taxon>Spermatophyta</taxon>
        <taxon>Magnoliopsida</taxon>
        <taxon>eudicotyledons</taxon>
        <taxon>Gunneridae</taxon>
        <taxon>Pentapetalae</taxon>
        <taxon>rosids</taxon>
        <taxon>malvids</taxon>
        <taxon>Myrtales</taxon>
        <taxon>Myrtaceae</taxon>
        <taxon>Myrtoideae</taxon>
        <taxon>Eucalypteae</taxon>
        <taxon>Eucalyptus</taxon>
    </lineage>
</organism>
<feature type="domain" description="C2" evidence="1">
    <location>
        <begin position="41"/>
        <end position="164"/>
    </location>
</feature>
<dbReference type="Proteomes" id="UP001634007">
    <property type="component" value="Unassembled WGS sequence"/>
</dbReference>
<dbReference type="EMBL" id="JBJKBG010000005">
    <property type="protein sequence ID" value="KAL3737724.1"/>
    <property type="molecule type" value="Genomic_DNA"/>
</dbReference>
<dbReference type="SMART" id="SM00239">
    <property type="entry name" value="C2"/>
    <property type="match status" value="1"/>
</dbReference>
<keyword evidence="3" id="KW-1185">Reference proteome</keyword>